<evidence type="ECO:0000313" key="3">
    <source>
        <dbReference type="Proteomes" id="UP000239156"/>
    </source>
</evidence>
<feature type="region of interest" description="Disordered" evidence="1">
    <location>
        <begin position="1"/>
        <end position="138"/>
    </location>
</feature>
<name>A0A2S4UK60_9BASI</name>
<feature type="compositionally biased region" description="Basic and acidic residues" evidence="1">
    <location>
        <begin position="17"/>
        <end position="27"/>
    </location>
</feature>
<protein>
    <submittedName>
        <fullName evidence="2">Uncharacterized protein</fullName>
    </submittedName>
</protein>
<feature type="compositionally biased region" description="Basic residues" evidence="1">
    <location>
        <begin position="97"/>
        <end position="138"/>
    </location>
</feature>
<evidence type="ECO:0000256" key="1">
    <source>
        <dbReference type="SAM" id="MobiDB-lite"/>
    </source>
</evidence>
<dbReference type="EMBL" id="PKSL01000251">
    <property type="protein sequence ID" value="POV97703.1"/>
    <property type="molecule type" value="Genomic_DNA"/>
</dbReference>
<gene>
    <name evidence="2" type="ORF">PSTT_14910</name>
</gene>
<keyword evidence="3" id="KW-1185">Reference proteome</keyword>
<feature type="non-terminal residue" evidence="2">
    <location>
        <position position="1"/>
    </location>
</feature>
<reference evidence="2" key="1">
    <citation type="submission" date="2017-12" db="EMBL/GenBank/DDBJ databases">
        <title>Gene loss provides genomic basis for host adaptation in cereal stripe rust fungi.</title>
        <authorList>
            <person name="Xia C."/>
        </authorList>
    </citation>
    <scope>NUCLEOTIDE SEQUENCE [LARGE SCALE GENOMIC DNA]</scope>
    <source>
        <strain evidence="2">93-210</strain>
    </source>
</reference>
<organism evidence="2 3">
    <name type="scientific">Puccinia striiformis</name>
    <dbReference type="NCBI Taxonomy" id="27350"/>
    <lineage>
        <taxon>Eukaryota</taxon>
        <taxon>Fungi</taxon>
        <taxon>Dikarya</taxon>
        <taxon>Basidiomycota</taxon>
        <taxon>Pucciniomycotina</taxon>
        <taxon>Pucciniomycetes</taxon>
        <taxon>Pucciniales</taxon>
        <taxon>Pucciniaceae</taxon>
        <taxon>Puccinia</taxon>
    </lineage>
</organism>
<sequence>NKQSLLGESSPTVKEATTLKDPCDHHPPFVYSSSTDSQVSVLEVMSSKGKHNSTASTYSSNKKRREHGLSPSSNGQPESVAQASPGEKSKNPQRAPNHLKRQTLMTKRRMTMPQTKKKFLKLRQSKVTSRRAKKLQKI</sequence>
<feature type="compositionally biased region" description="Polar residues" evidence="1">
    <location>
        <begin position="1"/>
        <end position="12"/>
    </location>
</feature>
<dbReference type="Proteomes" id="UP000239156">
    <property type="component" value="Unassembled WGS sequence"/>
</dbReference>
<feature type="compositionally biased region" description="Polar residues" evidence="1">
    <location>
        <begin position="31"/>
        <end position="40"/>
    </location>
</feature>
<dbReference type="AlphaFoldDB" id="A0A2S4UK60"/>
<feature type="compositionally biased region" description="Polar residues" evidence="1">
    <location>
        <begin position="70"/>
        <end position="82"/>
    </location>
</feature>
<dbReference type="VEuPathDB" id="FungiDB:PSHT_12784"/>
<evidence type="ECO:0000313" key="2">
    <source>
        <dbReference type="EMBL" id="POV97703.1"/>
    </source>
</evidence>
<proteinExistence type="predicted"/>
<accession>A0A2S4UK60</accession>
<comment type="caution">
    <text evidence="2">The sequence shown here is derived from an EMBL/GenBank/DDBJ whole genome shotgun (WGS) entry which is preliminary data.</text>
</comment>
<dbReference type="VEuPathDB" id="FungiDB:PSTT_14910"/>
<feature type="non-terminal residue" evidence="2">
    <location>
        <position position="138"/>
    </location>
</feature>